<protein>
    <submittedName>
        <fullName evidence="1">Uncharacterized protein</fullName>
    </submittedName>
</protein>
<organism evidence="1 2">
    <name type="scientific">Paramuricea clavata</name>
    <name type="common">Red gorgonian</name>
    <name type="synonym">Violescent sea-whip</name>
    <dbReference type="NCBI Taxonomy" id="317549"/>
    <lineage>
        <taxon>Eukaryota</taxon>
        <taxon>Metazoa</taxon>
        <taxon>Cnidaria</taxon>
        <taxon>Anthozoa</taxon>
        <taxon>Octocorallia</taxon>
        <taxon>Malacalcyonacea</taxon>
        <taxon>Plexauridae</taxon>
        <taxon>Paramuricea</taxon>
    </lineage>
</organism>
<dbReference type="PANTHER" id="PTHR34239:SF2">
    <property type="entry name" value="TRANSPOSABLE ELEMENT P TRANSPOSASE_THAP9 CONSERVED DOMAIN-CONTAINING PROTEIN"/>
    <property type="match status" value="1"/>
</dbReference>
<evidence type="ECO:0000313" key="1">
    <source>
        <dbReference type="EMBL" id="CAB3993338.1"/>
    </source>
</evidence>
<comment type="caution">
    <text evidence="1">The sequence shown here is derived from an EMBL/GenBank/DDBJ whole genome shotgun (WGS) entry which is preliminary data.</text>
</comment>
<dbReference type="Proteomes" id="UP001152795">
    <property type="component" value="Unassembled WGS sequence"/>
</dbReference>
<name>A0A7D9DUW8_PARCT</name>
<proteinExistence type="predicted"/>
<dbReference type="AlphaFoldDB" id="A0A7D9DUW8"/>
<gene>
    <name evidence="1" type="ORF">PACLA_8A058974</name>
</gene>
<dbReference type="EMBL" id="CACRXK020002240">
    <property type="protein sequence ID" value="CAB3993338.1"/>
    <property type="molecule type" value="Genomic_DNA"/>
</dbReference>
<evidence type="ECO:0000313" key="2">
    <source>
        <dbReference type="Proteomes" id="UP001152795"/>
    </source>
</evidence>
<sequence>MNANAVALLGHASHQLSMHQRQAIKPFLNKEYATLCSPQSLVTEFLFGDELQSQLNNIKASNKIGNNDDHEASNKIGNNDDHEVLWCLLRPKRLPRGFSHIIAAVVYHPPDANY</sequence>
<reference evidence="1" key="1">
    <citation type="submission" date="2020-04" db="EMBL/GenBank/DDBJ databases">
        <authorList>
            <person name="Alioto T."/>
            <person name="Alioto T."/>
            <person name="Gomez Garrido J."/>
        </authorList>
    </citation>
    <scope>NUCLEOTIDE SEQUENCE</scope>
    <source>
        <strain evidence="1">A484AB</strain>
    </source>
</reference>
<dbReference type="OrthoDB" id="5988333at2759"/>
<accession>A0A7D9DUW8</accession>
<keyword evidence="2" id="KW-1185">Reference proteome</keyword>
<dbReference type="PANTHER" id="PTHR34239">
    <property type="entry name" value="APPLE DOMAIN-CONTAINING PROTEIN"/>
    <property type="match status" value="1"/>
</dbReference>